<gene>
    <name evidence="2" type="ORF">GCM10023203_20620</name>
</gene>
<reference evidence="3" key="1">
    <citation type="journal article" date="2019" name="Int. J. Syst. Evol. Microbiol.">
        <title>The Global Catalogue of Microorganisms (GCM) 10K type strain sequencing project: providing services to taxonomists for standard genome sequencing and annotation.</title>
        <authorList>
            <consortium name="The Broad Institute Genomics Platform"/>
            <consortium name="The Broad Institute Genome Sequencing Center for Infectious Disease"/>
            <person name="Wu L."/>
            <person name="Ma J."/>
        </authorList>
    </citation>
    <scope>NUCLEOTIDE SEQUENCE [LARGE SCALE GENOMIC DNA]</scope>
    <source>
        <strain evidence="3">JCM 17983</strain>
    </source>
</reference>
<protein>
    <submittedName>
        <fullName evidence="2">Uncharacterized protein</fullName>
    </submittedName>
</protein>
<name>A0ABP9E726_9PSEU</name>
<keyword evidence="3" id="KW-1185">Reference proteome</keyword>
<sequence length="55" mass="6680">MLSGTVAQREVDARRVDVEHDPGRDRSRAVTRRRPPEMRMPRDEWPRRARRRRTV</sequence>
<dbReference type="Proteomes" id="UP001500457">
    <property type="component" value="Unassembled WGS sequence"/>
</dbReference>
<dbReference type="RefSeq" id="WP_274233909.1">
    <property type="nucleotide sequence ID" value="NZ_BAABHQ010000004.1"/>
</dbReference>
<dbReference type="EMBL" id="BAABHQ010000004">
    <property type="protein sequence ID" value="GAA4871115.1"/>
    <property type="molecule type" value="Genomic_DNA"/>
</dbReference>
<feature type="compositionally biased region" description="Basic and acidic residues" evidence="1">
    <location>
        <begin position="9"/>
        <end position="47"/>
    </location>
</feature>
<organism evidence="2 3">
    <name type="scientific">Actinomycetospora straminea</name>
    <dbReference type="NCBI Taxonomy" id="663607"/>
    <lineage>
        <taxon>Bacteria</taxon>
        <taxon>Bacillati</taxon>
        <taxon>Actinomycetota</taxon>
        <taxon>Actinomycetes</taxon>
        <taxon>Pseudonocardiales</taxon>
        <taxon>Pseudonocardiaceae</taxon>
        <taxon>Actinomycetospora</taxon>
    </lineage>
</organism>
<feature type="region of interest" description="Disordered" evidence="1">
    <location>
        <begin position="1"/>
        <end position="55"/>
    </location>
</feature>
<evidence type="ECO:0000256" key="1">
    <source>
        <dbReference type="SAM" id="MobiDB-lite"/>
    </source>
</evidence>
<comment type="caution">
    <text evidence="2">The sequence shown here is derived from an EMBL/GenBank/DDBJ whole genome shotgun (WGS) entry which is preliminary data.</text>
</comment>
<evidence type="ECO:0000313" key="3">
    <source>
        <dbReference type="Proteomes" id="UP001500457"/>
    </source>
</evidence>
<proteinExistence type="predicted"/>
<evidence type="ECO:0000313" key="2">
    <source>
        <dbReference type="EMBL" id="GAA4871115.1"/>
    </source>
</evidence>
<accession>A0ABP9E726</accession>